<dbReference type="AlphaFoldDB" id="A0A6A5WHP5"/>
<dbReference type="CDD" id="cd02257">
    <property type="entry name" value="Peptidase_C19"/>
    <property type="match status" value="1"/>
</dbReference>
<dbReference type="Gene3D" id="3.90.70.10">
    <property type="entry name" value="Cysteine proteinases"/>
    <property type="match status" value="1"/>
</dbReference>
<dbReference type="GO" id="GO:0004843">
    <property type="term" value="F:cysteine-type deubiquitinase activity"/>
    <property type="evidence" value="ECO:0007669"/>
    <property type="project" value="InterPro"/>
</dbReference>
<dbReference type="InterPro" id="IPR028889">
    <property type="entry name" value="USP"/>
</dbReference>
<feature type="compositionally biased region" description="Polar residues" evidence="1">
    <location>
        <begin position="1"/>
        <end position="10"/>
    </location>
</feature>
<evidence type="ECO:0000313" key="4">
    <source>
        <dbReference type="Proteomes" id="UP000799779"/>
    </source>
</evidence>
<dbReference type="EMBL" id="ML977616">
    <property type="protein sequence ID" value="KAF1997196.1"/>
    <property type="molecule type" value="Genomic_DNA"/>
</dbReference>
<sequence length="440" mass="48910">MAPTTRSTTRAAQAAAQAAGQDIPPLYPRPARRTLTALQRTRNINSGKVSKTWPITRRNKQSRGIFRDGNTCYRLSVLQSLLHTPKFLNLMLEHNQIAADEVITNACTPQSVHEQNARVQCIACSMKGIIRGYWGRINLDGNGAPRPIPRPSTQNEADQPLAFRTAFTEFNNWVDFWIRNPNGEPSPTNKKETDDENRDSDAQHDAHAFLMLLLDGCFRATSPAGLLWHDKFEGLFRYNPDVLVTCSAPDCGVRRNVSQPPGSWGITPIHILQTGTDSISQALDRHLRTHDWDNSECPTCNSKNTHQTTERIEAGPEVFFIHLNLSGQGLKGDIVKIRAAVGLDEDIDLTGYQLDPSTPLRYTLSSVVLHAGNNLTSGHWVATTTAYGKKCVFLNDSQVRVEDKAFLLSNPSTVQGSQHNVAILGYTRIHFPKRMLAELA</sequence>
<dbReference type="Pfam" id="PF00443">
    <property type="entry name" value="UCH"/>
    <property type="match status" value="1"/>
</dbReference>
<dbReference type="SUPFAM" id="SSF54001">
    <property type="entry name" value="Cysteine proteinases"/>
    <property type="match status" value="1"/>
</dbReference>
<organism evidence="3 4">
    <name type="scientific">Amniculicola lignicola CBS 123094</name>
    <dbReference type="NCBI Taxonomy" id="1392246"/>
    <lineage>
        <taxon>Eukaryota</taxon>
        <taxon>Fungi</taxon>
        <taxon>Dikarya</taxon>
        <taxon>Ascomycota</taxon>
        <taxon>Pezizomycotina</taxon>
        <taxon>Dothideomycetes</taxon>
        <taxon>Pleosporomycetidae</taxon>
        <taxon>Pleosporales</taxon>
        <taxon>Amniculicolaceae</taxon>
        <taxon>Amniculicola</taxon>
    </lineage>
</organism>
<dbReference type="InterPro" id="IPR001394">
    <property type="entry name" value="Peptidase_C19_UCH"/>
</dbReference>
<dbReference type="PROSITE" id="PS50235">
    <property type="entry name" value="USP_3"/>
    <property type="match status" value="1"/>
</dbReference>
<proteinExistence type="predicted"/>
<evidence type="ECO:0000313" key="3">
    <source>
        <dbReference type="EMBL" id="KAF1997196.1"/>
    </source>
</evidence>
<evidence type="ECO:0000256" key="1">
    <source>
        <dbReference type="SAM" id="MobiDB-lite"/>
    </source>
</evidence>
<dbReference type="InterPro" id="IPR050164">
    <property type="entry name" value="Peptidase_C19"/>
</dbReference>
<feature type="region of interest" description="Disordered" evidence="1">
    <location>
        <begin position="1"/>
        <end position="28"/>
    </location>
</feature>
<dbReference type="GO" id="GO:0005634">
    <property type="term" value="C:nucleus"/>
    <property type="evidence" value="ECO:0007669"/>
    <property type="project" value="TreeGrafter"/>
</dbReference>
<protein>
    <submittedName>
        <fullName evidence="3">Cysteine proteinase</fullName>
    </submittedName>
</protein>
<name>A0A6A5WHP5_9PLEO</name>
<feature type="domain" description="USP" evidence="2">
    <location>
        <begin position="63"/>
        <end position="429"/>
    </location>
</feature>
<dbReference type="GO" id="GO:0016579">
    <property type="term" value="P:protein deubiquitination"/>
    <property type="evidence" value="ECO:0007669"/>
    <property type="project" value="InterPro"/>
</dbReference>
<dbReference type="GO" id="GO:0005829">
    <property type="term" value="C:cytosol"/>
    <property type="evidence" value="ECO:0007669"/>
    <property type="project" value="TreeGrafter"/>
</dbReference>
<reference evidence="3" key="1">
    <citation type="journal article" date="2020" name="Stud. Mycol.">
        <title>101 Dothideomycetes genomes: a test case for predicting lifestyles and emergence of pathogens.</title>
        <authorList>
            <person name="Haridas S."/>
            <person name="Albert R."/>
            <person name="Binder M."/>
            <person name="Bloem J."/>
            <person name="Labutti K."/>
            <person name="Salamov A."/>
            <person name="Andreopoulos B."/>
            <person name="Baker S."/>
            <person name="Barry K."/>
            <person name="Bills G."/>
            <person name="Bluhm B."/>
            <person name="Cannon C."/>
            <person name="Castanera R."/>
            <person name="Culley D."/>
            <person name="Daum C."/>
            <person name="Ezra D."/>
            <person name="Gonzalez J."/>
            <person name="Henrissat B."/>
            <person name="Kuo A."/>
            <person name="Liang C."/>
            <person name="Lipzen A."/>
            <person name="Lutzoni F."/>
            <person name="Magnuson J."/>
            <person name="Mondo S."/>
            <person name="Nolan M."/>
            <person name="Ohm R."/>
            <person name="Pangilinan J."/>
            <person name="Park H.-J."/>
            <person name="Ramirez L."/>
            <person name="Alfaro M."/>
            <person name="Sun H."/>
            <person name="Tritt A."/>
            <person name="Yoshinaga Y."/>
            <person name="Zwiers L.-H."/>
            <person name="Turgeon B."/>
            <person name="Goodwin S."/>
            <person name="Spatafora J."/>
            <person name="Crous P."/>
            <person name="Grigoriev I."/>
        </authorList>
    </citation>
    <scope>NUCLEOTIDE SEQUENCE</scope>
    <source>
        <strain evidence="3">CBS 123094</strain>
    </source>
</reference>
<dbReference type="OrthoDB" id="289038at2759"/>
<keyword evidence="4" id="KW-1185">Reference proteome</keyword>
<dbReference type="InterPro" id="IPR038765">
    <property type="entry name" value="Papain-like_cys_pep_sf"/>
</dbReference>
<dbReference type="PANTHER" id="PTHR24006">
    <property type="entry name" value="UBIQUITIN CARBOXYL-TERMINAL HYDROLASE"/>
    <property type="match status" value="1"/>
</dbReference>
<feature type="region of interest" description="Disordered" evidence="1">
    <location>
        <begin position="179"/>
        <end position="202"/>
    </location>
</feature>
<feature type="compositionally biased region" description="Basic and acidic residues" evidence="1">
    <location>
        <begin position="189"/>
        <end position="202"/>
    </location>
</feature>
<gene>
    <name evidence="3" type="ORF">P154DRAFT_622621</name>
</gene>
<dbReference type="Proteomes" id="UP000799779">
    <property type="component" value="Unassembled WGS sequence"/>
</dbReference>
<accession>A0A6A5WHP5</accession>
<evidence type="ECO:0000259" key="2">
    <source>
        <dbReference type="PROSITE" id="PS50235"/>
    </source>
</evidence>